<dbReference type="Gene3D" id="2.160.20.120">
    <property type="match status" value="1"/>
</dbReference>
<protein>
    <recommendedName>
        <fullName evidence="1">Putative auto-transporter adhesin head GIN domain-containing protein</fullName>
    </recommendedName>
</protein>
<name>A0A552UYE1_9FLAO</name>
<keyword evidence="3" id="KW-1185">Reference proteome</keyword>
<gene>
    <name evidence="2" type="ORF">FMM05_13670</name>
</gene>
<dbReference type="AlphaFoldDB" id="A0A552UYE1"/>
<dbReference type="InterPro" id="IPR021255">
    <property type="entry name" value="DUF2807"/>
</dbReference>
<sequence length="299" mass="31707">MPHQHYITAAGSSPEFSYQSIIKSQPVCRQRVFIIIINQKTKTVMKQLIIAAVTGLITLGAHAQVTEDRQAYDVTKIDVKNGIEVIFTQNDTLALKVETGTAQNLSSIATEYDGNTLRIYIKGQENNSTATYTQARVYVAQKNVTVFKAAGAASIKLPNDTNFEQVSISLASGSSFIGHIQAAGSCSIKASGGAGFRGKVVTDSFKGDATNGGYIKLMGQATTASIYCSGGSVQAGKFVCNRADVFAKNASSVFIGAGASIKADADSSSSITYYGDPVKIDLGTNAYAVKRDNFKFSLN</sequence>
<evidence type="ECO:0000313" key="3">
    <source>
        <dbReference type="Proteomes" id="UP000320643"/>
    </source>
</evidence>
<dbReference type="OrthoDB" id="1334517at2"/>
<comment type="caution">
    <text evidence="2">The sequence shown here is derived from an EMBL/GenBank/DDBJ whole genome shotgun (WGS) entry which is preliminary data.</text>
</comment>
<dbReference type="Pfam" id="PF10988">
    <property type="entry name" value="DUF2807"/>
    <property type="match status" value="1"/>
</dbReference>
<reference evidence="2 3" key="1">
    <citation type="submission" date="2019-07" db="EMBL/GenBank/DDBJ databases">
        <title>Flavobacterium sp. nov., isolated from glacier ice.</title>
        <authorList>
            <person name="Liu Q."/>
            <person name="Xin Y.-H."/>
        </authorList>
    </citation>
    <scope>NUCLEOTIDE SEQUENCE [LARGE SCALE GENOMIC DNA]</scope>
    <source>
        <strain evidence="2 3">ZT4R6</strain>
    </source>
</reference>
<feature type="domain" description="Putative auto-transporter adhesin head GIN" evidence="1">
    <location>
        <begin position="75"/>
        <end position="277"/>
    </location>
</feature>
<dbReference type="EMBL" id="VJVZ01000009">
    <property type="protein sequence ID" value="TRW23243.1"/>
    <property type="molecule type" value="Genomic_DNA"/>
</dbReference>
<evidence type="ECO:0000313" key="2">
    <source>
        <dbReference type="EMBL" id="TRW23243.1"/>
    </source>
</evidence>
<accession>A0A552UYE1</accession>
<evidence type="ECO:0000259" key="1">
    <source>
        <dbReference type="Pfam" id="PF10988"/>
    </source>
</evidence>
<dbReference type="Proteomes" id="UP000320643">
    <property type="component" value="Unassembled WGS sequence"/>
</dbReference>
<proteinExistence type="predicted"/>
<organism evidence="2 3">
    <name type="scientific">Flavobacterium zepuense</name>
    <dbReference type="NCBI Taxonomy" id="2593302"/>
    <lineage>
        <taxon>Bacteria</taxon>
        <taxon>Pseudomonadati</taxon>
        <taxon>Bacteroidota</taxon>
        <taxon>Flavobacteriia</taxon>
        <taxon>Flavobacteriales</taxon>
        <taxon>Flavobacteriaceae</taxon>
        <taxon>Flavobacterium</taxon>
    </lineage>
</organism>